<dbReference type="PANTHER" id="PTHR37012">
    <property type="entry name" value="B-ZIP TRANSCRIPTION FACTOR (EUROFUNG)-RELATED"/>
    <property type="match status" value="1"/>
</dbReference>
<evidence type="ECO:0000313" key="3">
    <source>
        <dbReference type="EMBL" id="EPS25604.1"/>
    </source>
</evidence>
<dbReference type="PANTHER" id="PTHR37012:SF2">
    <property type="entry name" value="BZIP DOMAIN-CONTAINING PROTEIN-RELATED"/>
    <property type="match status" value="1"/>
</dbReference>
<feature type="compositionally biased region" description="Pro residues" evidence="1">
    <location>
        <begin position="144"/>
        <end position="155"/>
    </location>
</feature>
<organism evidence="3 4">
    <name type="scientific">Penicillium oxalicum (strain 114-2 / CGMCC 5302)</name>
    <name type="common">Penicillium decumbens</name>
    <dbReference type="NCBI Taxonomy" id="933388"/>
    <lineage>
        <taxon>Eukaryota</taxon>
        <taxon>Fungi</taxon>
        <taxon>Dikarya</taxon>
        <taxon>Ascomycota</taxon>
        <taxon>Pezizomycotina</taxon>
        <taxon>Eurotiomycetes</taxon>
        <taxon>Eurotiomycetidae</taxon>
        <taxon>Eurotiales</taxon>
        <taxon>Aspergillaceae</taxon>
        <taxon>Penicillium</taxon>
    </lineage>
</organism>
<dbReference type="HOGENOM" id="CLU_076961_1_0_1"/>
<feature type="compositionally biased region" description="Low complexity" evidence="1">
    <location>
        <begin position="183"/>
        <end position="195"/>
    </location>
</feature>
<feature type="region of interest" description="Disordered" evidence="1">
    <location>
        <begin position="108"/>
        <end position="204"/>
    </location>
</feature>
<keyword evidence="4" id="KW-1185">Reference proteome</keyword>
<dbReference type="AlphaFoldDB" id="S7Z646"/>
<feature type="compositionally biased region" description="Basic and acidic residues" evidence="1">
    <location>
        <begin position="30"/>
        <end position="46"/>
    </location>
</feature>
<feature type="compositionally biased region" description="Polar residues" evidence="1">
    <location>
        <begin position="315"/>
        <end position="331"/>
    </location>
</feature>
<feature type="region of interest" description="Disordered" evidence="1">
    <location>
        <begin position="1"/>
        <end position="46"/>
    </location>
</feature>
<evidence type="ECO:0000256" key="1">
    <source>
        <dbReference type="SAM" id="MobiDB-lite"/>
    </source>
</evidence>
<dbReference type="PhylomeDB" id="S7Z646"/>
<dbReference type="SUPFAM" id="SSF57959">
    <property type="entry name" value="Leucine zipper domain"/>
    <property type="match status" value="1"/>
</dbReference>
<protein>
    <recommendedName>
        <fullName evidence="2">BZIP domain-containing protein</fullName>
    </recommendedName>
</protein>
<dbReference type="InterPro" id="IPR004827">
    <property type="entry name" value="bZIP"/>
</dbReference>
<proteinExistence type="predicted"/>
<reference evidence="3 4" key="1">
    <citation type="journal article" date="2013" name="PLoS ONE">
        <title>Genomic and secretomic analyses reveal unique features of the lignocellulolytic enzyme system of Penicillium decumbens.</title>
        <authorList>
            <person name="Liu G."/>
            <person name="Zhang L."/>
            <person name="Wei X."/>
            <person name="Zou G."/>
            <person name="Qin Y."/>
            <person name="Ma L."/>
            <person name="Li J."/>
            <person name="Zheng H."/>
            <person name="Wang S."/>
            <person name="Wang C."/>
            <person name="Xun L."/>
            <person name="Zhao G.-P."/>
            <person name="Zhou Z."/>
            <person name="Qu Y."/>
        </authorList>
    </citation>
    <scope>NUCLEOTIDE SEQUENCE [LARGE SCALE GENOMIC DNA]</scope>
    <source>
        <strain evidence="4">114-2 / CGMCC 5302</strain>
    </source>
</reference>
<accession>S7Z646</accession>
<name>S7Z646_PENO1</name>
<dbReference type="OrthoDB" id="3535998at2759"/>
<evidence type="ECO:0000259" key="2">
    <source>
        <dbReference type="Pfam" id="PF00170"/>
    </source>
</evidence>
<dbReference type="EMBL" id="KB644408">
    <property type="protein sequence ID" value="EPS25604.1"/>
    <property type="molecule type" value="Genomic_DNA"/>
</dbReference>
<feature type="domain" description="BZIP" evidence="2">
    <location>
        <begin position="30"/>
        <end position="82"/>
    </location>
</feature>
<feature type="region of interest" description="Disordered" evidence="1">
    <location>
        <begin position="233"/>
        <end position="331"/>
    </location>
</feature>
<dbReference type="Gene3D" id="1.20.5.170">
    <property type="match status" value="1"/>
</dbReference>
<evidence type="ECO:0000313" key="4">
    <source>
        <dbReference type="Proteomes" id="UP000019376"/>
    </source>
</evidence>
<dbReference type="GO" id="GO:0003700">
    <property type="term" value="F:DNA-binding transcription factor activity"/>
    <property type="evidence" value="ECO:0007669"/>
    <property type="project" value="InterPro"/>
</dbReference>
<feature type="compositionally biased region" description="Polar residues" evidence="1">
    <location>
        <begin position="125"/>
        <end position="142"/>
    </location>
</feature>
<dbReference type="Proteomes" id="UP000019376">
    <property type="component" value="Unassembled WGS sequence"/>
</dbReference>
<feature type="compositionally biased region" description="Pro residues" evidence="1">
    <location>
        <begin position="295"/>
        <end position="311"/>
    </location>
</feature>
<dbReference type="Pfam" id="PF00170">
    <property type="entry name" value="bZIP_1"/>
    <property type="match status" value="1"/>
</dbReference>
<sequence>MSSSGKEGAPSRRRESRSGSRKVSLLSAEQLERKRAMDREAQRSIRQRTKEHIEQLEQQVTILRTQVDNMRSQNQQFDDLVRQNATLQDEIARLKTQLASFTGPPSFTNSHEQAGHHRTGWDAVENSNGSAPIVPPTNTILSPQFPPPPPPPPNHPLSTRLPRATSSLSMSSRSPHPHEWQPSYSSTRSSSIGESSDPEYPPRMESYTIEGHLQQQQQSSRMVAPTVPLVSPQMSFSSAGGTHHSGSEPSFGQGFHMSQHSGPGSALDGLPSMGSYPSAHRTMSLSMPVVSAPSPGHPTTPYPSGPSPYPTHPGQAQQRDPSFSYPWNPQS</sequence>
<dbReference type="CDD" id="cd14688">
    <property type="entry name" value="bZIP_YAP"/>
    <property type="match status" value="1"/>
</dbReference>
<gene>
    <name evidence="3" type="ORF">PDE_00538</name>
</gene>
<dbReference type="eggNOG" id="ENOG502SU86">
    <property type="taxonomic scope" value="Eukaryota"/>
</dbReference>
<dbReference type="InterPro" id="IPR046347">
    <property type="entry name" value="bZIP_sf"/>
</dbReference>
<feature type="compositionally biased region" description="Basic and acidic residues" evidence="1">
    <location>
        <begin position="9"/>
        <end position="18"/>
    </location>
</feature>